<proteinExistence type="predicted"/>
<protein>
    <submittedName>
        <fullName evidence="2">Uncharacterized protein</fullName>
    </submittedName>
</protein>
<evidence type="ECO:0000313" key="2">
    <source>
        <dbReference type="EMBL" id="MCG2627376.1"/>
    </source>
</evidence>
<dbReference type="Proteomes" id="UP001139012">
    <property type="component" value="Unassembled WGS sequence"/>
</dbReference>
<evidence type="ECO:0000313" key="4">
    <source>
        <dbReference type="Proteomes" id="UP001139012"/>
    </source>
</evidence>
<evidence type="ECO:0000256" key="1">
    <source>
        <dbReference type="SAM" id="MobiDB-lite"/>
    </source>
</evidence>
<dbReference type="RefSeq" id="WP_237866637.1">
    <property type="nucleotide sequence ID" value="NZ_JAKLTY010000006.1"/>
</dbReference>
<comment type="caution">
    <text evidence="2">The sequence shown here is derived from an EMBL/GenBank/DDBJ whole genome shotgun (WGS) entry which is preliminary data.</text>
</comment>
<dbReference type="Proteomes" id="UP001139054">
    <property type="component" value="Unassembled WGS sequence"/>
</dbReference>
<dbReference type="AlphaFoldDB" id="A0A9X1U804"/>
<keyword evidence="4" id="KW-1185">Reference proteome</keyword>
<accession>A0A9X1U804</accession>
<feature type="compositionally biased region" description="Polar residues" evidence="1">
    <location>
        <begin position="18"/>
        <end position="29"/>
    </location>
</feature>
<sequence>MRSVIALSNGPSDGIRINVTSDKSASATSRDGGALKPKDSNQTVLPWIGWESFPPAHLAMKDKPFQ</sequence>
<feature type="region of interest" description="Disordered" evidence="1">
    <location>
        <begin position="1"/>
        <end position="41"/>
    </location>
</feature>
<organism evidence="2 5">
    <name type="scientific">Bradyrhizobium zhengyangense</name>
    <dbReference type="NCBI Taxonomy" id="2911009"/>
    <lineage>
        <taxon>Bacteria</taxon>
        <taxon>Pseudomonadati</taxon>
        <taxon>Pseudomonadota</taxon>
        <taxon>Alphaproteobacteria</taxon>
        <taxon>Hyphomicrobiales</taxon>
        <taxon>Nitrobacteraceae</taxon>
        <taxon>Bradyrhizobium</taxon>
    </lineage>
</organism>
<name>A0A9X1U804_9BRAD</name>
<evidence type="ECO:0000313" key="5">
    <source>
        <dbReference type="Proteomes" id="UP001139054"/>
    </source>
</evidence>
<reference evidence="2" key="1">
    <citation type="submission" date="2022-01" db="EMBL/GenBank/DDBJ databases">
        <title>Genome sequnece data of strain Bradyrhizobium sp. nov.</title>
        <authorList>
            <person name="Zhang J."/>
        </authorList>
    </citation>
    <scope>NUCLEOTIDE SEQUENCE</scope>
    <source>
        <strain evidence="3">WYCCWR 12774</strain>
        <strain evidence="2">WYCCWR 13023</strain>
    </source>
</reference>
<dbReference type="EMBL" id="JAKLTY010000006">
    <property type="protein sequence ID" value="MCG2627376.1"/>
    <property type="molecule type" value="Genomic_DNA"/>
</dbReference>
<gene>
    <name evidence="3" type="ORF">L6637_14250</name>
    <name evidence="2" type="ORF">L6654_12130</name>
</gene>
<dbReference type="EMBL" id="JAKLUA010000003">
    <property type="protein sequence ID" value="MCG2668121.1"/>
    <property type="molecule type" value="Genomic_DNA"/>
</dbReference>
<evidence type="ECO:0000313" key="3">
    <source>
        <dbReference type="EMBL" id="MCG2668121.1"/>
    </source>
</evidence>